<dbReference type="Proteomes" id="UP000054342">
    <property type="component" value="Unassembled WGS sequence"/>
</dbReference>
<protein>
    <recommendedName>
        <fullName evidence="6">Glycosyl hydrolase family 32 N-terminal domain-containing protein</fullName>
    </recommendedName>
</protein>
<proteinExistence type="predicted"/>
<dbReference type="EMBL" id="KN847320">
    <property type="protein sequence ID" value="KIW55093.1"/>
    <property type="molecule type" value="Genomic_DNA"/>
</dbReference>
<dbReference type="Gene3D" id="2.115.10.20">
    <property type="entry name" value="Glycosyl hydrolase domain, family 43"/>
    <property type="match status" value="1"/>
</dbReference>
<keyword evidence="2" id="KW-0808">Transferase</keyword>
<organism evidence="4 5">
    <name type="scientific">Exophiala xenobiotica</name>
    <dbReference type="NCBI Taxonomy" id="348802"/>
    <lineage>
        <taxon>Eukaryota</taxon>
        <taxon>Fungi</taxon>
        <taxon>Dikarya</taxon>
        <taxon>Ascomycota</taxon>
        <taxon>Pezizomycotina</taxon>
        <taxon>Eurotiomycetes</taxon>
        <taxon>Chaetothyriomycetidae</taxon>
        <taxon>Chaetothyriales</taxon>
        <taxon>Herpotrichiellaceae</taxon>
        <taxon>Exophiala</taxon>
    </lineage>
</organism>
<dbReference type="PANTHER" id="PTHR34106">
    <property type="entry name" value="GLYCOSIDASE"/>
    <property type="match status" value="1"/>
</dbReference>
<sequence length="420" mass="46702">MKHLFWTSTIHLLTALTCRVYASILPSSSLPFPINRSTPDGDANYLAPIFPILPFQKYSRNPILTPNPDNDWESVYVYNPTAIVLNETIFLLYRAQNASKTSSIGLAWSTDGYSFTRLDRPILYATQPWEAGGGTEDPRIVRVNATFYLTYTAYDLNTPRLCIATSEDLLTWTKSPPLFSGSEDVTISGDAARRSLISDSKSGALVTDPTSDGLYHMYFGDSVFYHATSTDLLNWTTSDEPFAKPIYPWENALIEPGPAPIKTRDGRWLLIYNAMTAGEGSYRRGQYSVGQMLLDPSSLTPRSSPHGVEEIDPPTYPSKAQVKYEAPGIRRRHHDDAQLTFLPSDNKAEPVHRVSPSSSQDGLLARLETPFLVPSTPEEEKGQVDLVVFAEGLVQFKGRWFLYYGQADQTVGVAVADVQP</sequence>
<evidence type="ECO:0008006" key="6">
    <source>
        <dbReference type="Google" id="ProtNLM"/>
    </source>
</evidence>
<accession>A0A0D2EI80</accession>
<reference evidence="4 5" key="1">
    <citation type="submission" date="2015-01" db="EMBL/GenBank/DDBJ databases">
        <title>The Genome Sequence of Exophiala xenobiotica CBS118157.</title>
        <authorList>
            <consortium name="The Broad Institute Genomics Platform"/>
            <person name="Cuomo C."/>
            <person name="de Hoog S."/>
            <person name="Gorbushina A."/>
            <person name="Stielow B."/>
            <person name="Teixiera M."/>
            <person name="Abouelleil A."/>
            <person name="Chapman S.B."/>
            <person name="Priest M."/>
            <person name="Young S.K."/>
            <person name="Wortman J."/>
            <person name="Nusbaum C."/>
            <person name="Birren B."/>
        </authorList>
    </citation>
    <scope>NUCLEOTIDE SEQUENCE [LARGE SCALE GENOMIC DNA]</scope>
    <source>
        <strain evidence="4 5">CBS 118157</strain>
    </source>
</reference>
<dbReference type="SUPFAM" id="SSF75005">
    <property type="entry name" value="Arabinanase/levansucrase/invertase"/>
    <property type="match status" value="2"/>
</dbReference>
<dbReference type="AlphaFoldDB" id="A0A0D2EI80"/>
<dbReference type="GO" id="GO:0016757">
    <property type="term" value="F:glycosyltransferase activity"/>
    <property type="evidence" value="ECO:0007669"/>
    <property type="project" value="UniProtKB-KW"/>
</dbReference>
<dbReference type="InterPro" id="IPR007184">
    <property type="entry name" value="Mannoside_phosphorylase"/>
</dbReference>
<evidence type="ECO:0000313" key="4">
    <source>
        <dbReference type="EMBL" id="KIW55093.1"/>
    </source>
</evidence>
<evidence type="ECO:0000313" key="5">
    <source>
        <dbReference type="Proteomes" id="UP000054342"/>
    </source>
</evidence>
<evidence type="ECO:0000256" key="2">
    <source>
        <dbReference type="ARBA" id="ARBA00022679"/>
    </source>
</evidence>
<dbReference type="HOGENOM" id="CLU_046648_3_0_1"/>
<dbReference type="Pfam" id="PF04041">
    <property type="entry name" value="Glyco_hydro_130"/>
    <property type="match status" value="2"/>
</dbReference>
<dbReference type="PIRSF" id="PIRSF016202">
    <property type="entry name" value="PH1107"/>
    <property type="match status" value="1"/>
</dbReference>
<evidence type="ECO:0000256" key="1">
    <source>
        <dbReference type="ARBA" id="ARBA00022676"/>
    </source>
</evidence>
<feature type="signal peptide" evidence="3">
    <location>
        <begin position="1"/>
        <end position="22"/>
    </location>
</feature>
<keyword evidence="3" id="KW-0732">Signal</keyword>
<dbReference type="GeneID" id="25329309"/>
<keyword evidence="1" id="KW-0328">Glycosyltransferase</keyword>
<keyword evidence="5" id="KW-1185">Reference proteome</keyword>
<dbReference type="InterPro" id="IPR023296">
    <property type="entry name" value="Glyco_hydro_beta-prop_sf"/>
</dbReference>
<name>A0A0D2EI80_9EURO</name>
<dbReference type="CDD" id="cd18610">
    <property type="entry name" value="GH130_BT3780-like"/>
    <property type="match status" value="1"/>
</dbReference>
<feature type="chain" id="PRO_5002241395" description="Glycosyl hydrolase family 32 N-terminal domain-containing protein" evidence="3">
    <location>
        <begin position="23"/>
        <end position="420"/>
    </location>
</feature>
<gene>
    <name evidence="4" type="ORF">PV05_07401</name>
</gene>
<dbReference type="RefSeq" id="XP_013315677.1">
    <property type="nucleotide sequence ID" value="XM_013460223.1"/>
</dbReference>
<dbReference type="OrthoDB" id="21615at2759"/>
<dbReference type="PANTHER" id="PTHR34106:SF5">
    <property type="entry name" value="GLYCOSIDASE"/>
    <property type="match status" value="1"/>
</dbReference>
<evidence type="ECO:0000256" key="3">
    <source>
        <dbReference type="SAM" id="SignalP"/>
    </source>
</evidence>